<accession>A0A939DBI7</accession>
<dbReference type="InterPro" id="IPR013362">
    <property type="entry name" value="Pilus_4_PilV"/>
</dbReference>
<dbReference type="NCBIfam" id="TIGR02523">
    <property type="entry name" value="type_IV_pilV"/>
    <property type="match status" value="1"/>
</dbReference>
<dbReference type="Pfam" id="PF22150">
    <property type="entry name" value="Tt1218-like"/>
    <property type="match status" value="1"/>
</dbReference>
<name>A0A939DBI7_9GAMM</name>
<reference evidence="2" key="1">
    <citation type="submission" date="2021-02" db="EMBL/GenBank/DDBJ databases">
        <title>PHA producing bacteria isolated from coastal sediment in Guangdong, Shenzhen.</title>
        <authorList>
            <person name="Zheng W."/>
            <person name="Yu S."/>
            <person name="Huang Y."/>
        </authorList>
    </citation>
    <scope>NUCLEOTIDE SEQUENCE</scope>
    <source>
        <strain evidence="2">TN14-10</strain>
    </source>
</reference>
<protein>
    <submittedName>
        <fullName evidence="2">Type IV pilus modification protein PilV</fullName>
    </submittedName>
</protein>
<evidence type="ECO:0000259" key="1">
    <source>
        <dbReference type="Pfam" id="PF22150"/>
    </source>
</evidence>
<keyword evidence="3" id="KW-1185">Reference proteome</keyword>
<dbReference type="AlphaFoldDB" id="A0A939DBI7"/>
<evidence type="ECO:0000313" key="2">
    <source>
        <dbReference type="EMBL" id="MBN7795218.1"/>
    </source>
</evidence>
<proteinExistence type="predicted"/>
<organism evidence="2 3">
    <name type="scientific">Parahaliea mediterranea</name>
    <dbReference type="NCBI Taxonomy" id="651086"/>
    <lineage>
        <taxon>Bacteria</taxon>
        <taxon>Pseudomonadati</taxon>
        <taxon>Pseudomonadota</taxon>
        <taxon>Gammaproteobacteria</taxon>
        <taxon>Cellvibrionales</taxon>
        <taxon>Halieaceae</taxon>
        <taxon>Parahaliea</taxon>
    </lineage>
</organism>
<sequence>MEVLIAVLVLAIGLLGLVGMQLAAKRASYEATQRTIATGLVRDLIERMRSNPGQMNAYVVSELGDESNPPAAADCIAFDCPPGHLAAFDIHDWYRLLIGVTETITVEGSAGNAGGLVNPRACVTNNGGNIKVAIAWLGAGEQDSPTDPGDVFGSACGLGKGLYGDGDKQRRLLVLTSYVGAP</sequence>
<dbReference type="Proteomes" id="UP000664303">
    <property type="component" value="Unassembled WGS sequence"/>
</dbReference>
<dbReference type="InterPro" id="IPR054402">
    <property type="entry name" value="Tt1218-like_dom"/>
</dbReference>
<dbReference type="EMBL" id="JAFKCZ010000001">
    <property type="protein sequence ID" value="MBN7795218.1"/>
    <property type="molecule type" value="Genomic_DNA"/>
</dbReference>
<feature type="domain" description="Type IV pilin Tt1218-like" evidence="1">
    <location>
        <begin position="20"/>
        <end position="90"/>
    </location>
</feature>
<comment type="caution">
    <text evidence="2">The sequence shown here is derived from an EMBL/GenBank/DDBJ whole genome shotgun (WGS) entry which is preliminary data.</text>
</comment>
<gene>
    <name evidence="2" type="primary">pilV</name>
    <name evidence="2" type="ORF">JYP50_01360</name>
</gene>
<evidence type="ECO:0000313" key="3">
    <source>
        <dbReference type="Proteomes" id="UP000664303"/>
    </source>
</evidence>